<sequence>MFQEKNFTKCFLPNCFCKWEWAALHHHEMRWENQEKRSKKNANNQKYKDINTGIPTNDKFKIFQKKTTANYNRLNAKI</sequence>
<dbReference type="EMBL" id="ASGP02000007">
    <property type="protein sequence ID" value="KAH9497581.1"/>
    <property type="molecule type" value="Genomic_DNA"/>
</dbReference>
<evidence type="ECO:0000313" key="2">
    <source>
        <dbReference type="EMBL" id="KAH9497581.1"/>
    </source>
</evidence>
<keyword evidence="3" id="KW-1185">Reference proteome</keyword>
<name>A0A922KVG8_DERFA</name>
<reference evidence="2" key="1">
    <citation type="submission" date="2013-05" db="EMBL/GenBank/DDBJ databases">
        <authorList>
            <person name="Yim A.K.Y."/>
            <person name="Chan T.F."/>
            <person name="Ji K.M."/>
            <person name="Liu X.Y."/>
            <person name="Zhou J.W."/>
            <person name="Li R.Q."/>
            <person name="Yang K.Y."/>
            <person name="Li J."/>
            <person name="Li M."/>
            <person name="Law P.T.W."/>
            <person name="Wu Y.L."/>
            <person name="Cai Z.L."/>
            <person name="Qin H."/>
            <person name="Bao Y."/>
            <person name="Leung R.K.K."/>
            <person name="Ng P.K.S."/>
            <person name="Zou J."/>
            <person name="Zhong X.J."/>
            <person name="Ran P.X."/>
            <person name="Zhong N.S."/>
            <person name="Liu Z.G."/>
            <person name="Tsui S.K.W."/>
        </authorList>
    </citation>
    <scope>NUCLEOTIDE SEQUENCE</scope>
    <source>
        <strain evidence="2">Derf</strain>
        <tissue evidence="2">Whole organism</tissue>
    </source>
</reference>
<gene>
    <name evidence="2" type="ORF">DERF_013557</name>
</gene>
<protein>
    <submittedName>
        <fullName evidence="2">Uncharacterized protein</fullName>
    </submittedName>
</protein>
<evidence type="ECO:0000256" key="1">
    <source>
        <dbReference type="SAM" id="MobiDB-lite"/>
    </source>
</evidence>
<dbReference type="AlphaFoldDB" id="A0A922KVG8"/>
<proteinExistence type="predicted"/>
<dbReference type="Proteomes" id="UP000790347">
    <property type="component" value="Unassembled WGS sequence"/>
</dbReference>
<reference evidence="2" key="2">
    <citation type="journal article" date="2022" name="Res Sq">
        <title>Comparative Genomics Reveals Insights into the Divergent Evolution of Astigmatic Mites and Household Pest Adaptations.</title>
        <authorList>
            <person name="Xiong Q."/>
            <person name="Wan A.T.-Y."/>
            <person name="Liu X.-Y."/>
            <person name="Fung C.S.-H."/>
            <person name="Xiao X."/>
            <person name="Malainual N."/>
            <person name="Hou J."/>
            <person name="Wang L."/>
            <person name="Wang M."/>
            <person name="Yang K."/>
            <person name="Cui Y."/>
            <person name="Leung E."/>
            <person name="Nong W."/>
            <person name="Shin S.-K."/>
            <person name="Au S."/>
            <person name="Jeong K.Y."/>
            <person name="Chew F.T."/>
            <person name="Hui J."/>
            <person name="Leung T.F."/>
            <person name="Tungtrongchitr A."/>
            <person name="Zhong N."/>
            <person name="Liu Z."/>
            <person name="Tsui S."/>
        </authorList>
    </citation>
    <scope>NUCLEOTIDE SEQUENCE</scope>
    <source>
        <strain evidence="2">Derf</strain>
        <tissue evidence="2">Whole organism</tissue>
    </source>
</reference>
<organism evidence="2 3">
    <name type="scientific">Dermatophagoides farinae</name>
    <name type="common">American house dust mite</name>
    <dbReference type="NCBI Taxonomy" id="6954"/>
    <lineage>
        <taxon>Eukaryota</taxon>
        <taxon>Metazoa</taxon>
        <taxon>Ecdysozoa</taxon>
        <taxon>Arthropoda</taxon>
        <taxon>Chelicerata</taxon>
        <taxon>Arachnida</taxon>
        <taxon>Acari</taxon>
        <taxon>Acariformes</taxon>
        <taxon>Sarcoptiformes</taxon>
        <taxon>Astigmata</taxon>
        <taxon>Psoroptidia</taxon>
        <taxon>Analgoidea</taxon>
        <taxon>Pyroglyphidae</taxon>
        <taxon>Dermatophagoidinae</taxon>
        <taxon>Dermatophagoides</taxon>
    </lineage>
</organism>
<evidence type="ECO:0000313" key="3">
    <source>
        <dbReference type="Proteomes" id="UP000790347"/>
    </source>
</evidence>
<accession>A0A922KVG8</accession>
<comment type="caution">
    <text evidence="2">The sequence shown here is derived from an EMBL/GenBank/DDBJ whole genome shotgun (WGS) entry which is preliminary data.</text>
</comment>
<feature type="region of interest" description="Disordered" evidence="1">
    <location>
        <begin position="32"/>
        <end position="52"/>
    </location>
</feature>